<dbReference type="AlphaFoldDB" id="A0A2U9IGI5"/>
<protein>
    <submittedName>
        <fullName evidence="2">Uncharacterized protein</fullName>
    </submittedName>
</protein>
<evidence type="ECO:0000313" key="2">
    <source>
        <dbReference type="EMBL" id="AWR95143.1"/>
    </source>
</evidence>
<keyword evidence="1" id="KW-1133">Transmembrane helix</keyword>
<reference evidence="2 3" key="1">
    <citation type="submission" date="2018-05" db="EMBL/GenBank/DDBJ databases">
        <title>Complete Genome Sequences of Extremely Thermoacidophilic, Metal-Mobilizing Type-Strain Members of the Archaeal Family Sulfolobaceae: Acidianus brierleyi DSM-1651T, Acidianus sulfidivorans DSM-18786T, Metallosphaera hakonensis DSM-7519T, and Metallosphaera prunae DSM-10039T.</title>
        <authorList>
            <person name="Counts J.A."/>
            <person name="Kelly R.M."/>
        </authorList>
    </citation>
    <scope>NUCLEOTIDE SEQUENCE [LARGE SCALE GENOMIC DNA]</scope>
    <source>
        <strain evidence="2 3">DSM 1651</strain>
    </source>
</reference>
<keyword evidence="1" id="KW-0472">Membrane</keyword>
<keyword evidence="1" id="KW-0812">Transmembrane</keyword>
<proteinExistence type="predicted"/>
<gene>
    <name evidence="2" type="ORF">DFR85_11590</name>
</gene>
<keyword evidence="3" id="KW-1185">Reference proteome</keyword>
<evidence type="ECO:0000256" key="1">
    <source>
        <dbReference type="SAM" id="Phobius"/>
    </source>
</evidence>
<sequence length="150" mass="16384">MVSMRKNFVTIGIILIIIGVVIFASSMYIATSSLHYNEINLAPGQQYSLHVTNTGIFMYKSNISYPVKLLQDNVTLTSSSYKSGYYSYVVEPSNAHAIINIYNNYTVPLEIVYANIPISSSVVISGLLVIIAIVLVIAGIVIAIYGAIKK</sequence>
<evidence type="ECO:0000313" key="3">
    <source>
        <dbReference type="Proteomes" id="UP000248044"/>
    </source>
</evidence>
<dbReference type="EMBL" id="CP029289">
    <property type="protein sequence ID" value="AWR95143.1"/>
    <property type="molecule type" value="Genomic_DNA"/>
</dbReference>
<feature type="transmembrane region" description="Helical" evidence="1">
    <location>
        <begin position="122"/>
        <end position="148"/>
    </location>
</feature>
<organism evidence="2 3">
    <name type="scientific">Acidianus brierleyi</name>
    <dbReference type="NCBI Taxonomy" id="41673"/>
    <lineage>
        <taxon>Archaea</taxon>
        <taxon>Thermoproteota</taxon>
        <taxon>Thermoprotei</taxon>
        <taxon>Sulfolobales</taxon>
        <taxon>Sulfolobaceae</taxon>
        <taxon>Acidianus</taxon>
    </lineage>
</organism>
<accession>A0A2U9IGI5</accession>
<dbReference type="KEGG" id="abri:DFR85_11590"/>
<feature type="transmembrane region" description="Helical" evidence="1">
    <location>
        <begin position="7"/>
        <end position="30"/>
    </location>
</feature>
<dbReference type="Proteomes" id="UP000248044">
    <property type="component" value="Chromosome"/>
</dbReference>
<name>A0A2U9IGI5_9CREN</name>